<keyword evidence="1" id="KW-0812">Transmembrane</keyword>
<name>A0A5C5UJZ5_9CORY</name>
<dbReference type="Proteomes" id="UP000320791">
    <property type="component" value="Unassembled WGS sequence"/>
</dbReference>
<keyword evidence="1" id="KW-0472">Membrane</keyword>
<dbReference type="AlphaFoldDB" id="A0A5C5UJZ5"/>
<feature type="transmembrane region" description="Helical" evidence="1">
    <location>
        <begin position="6"/>
        <end position="26"/>
    </location>
</feature>
<evidence type="ECO:0000313" key="3">
    <source>
        <dbReference type="Proteomes" id="UP000320791"/>
    </source>
</evidence>
<evidence type="ECO:0000313" key="2">
    <source>
        <dbReference type="EMBL" id="TWT25685.1"/>
    </source>
</evidence>
<feature type="transmembrane region" description="Helical" evidence="1">
    <location>
        <begin position="69"/>
        <end position="90"/>
    </location>
</feature>
<dbReference type="GO" id="GO:0098662">
    <property type="term" value="P:inorganic cation transmembrane transport"/>
    <property type="evidence" value="ECO:0007669"/>
    <property type="project" value="InterPro"/>
</dbReference>
<proteinExistence type="predicted"/>
<dbReference type="InterPro" id="IPR005133">
    <property type="entry name" value="PhaG_MnhG_YufB"/>
</dbReference>
<protein>
    <submittedName>
        <fullName evidence="2">Na+/H+ antiporter subunit G</fullName>
    </submittedName>
</protein>
<dbReference type="RefSeq" id="WP_146324233.1">
    <property type="nucleotide sequence ID" value="NZ_BAABLR010000073.1"/>
</dbReference>
<keyword evidence="1" id="KW-1133">Transmembrane helix</keyword>
<evidence type="ECO:0000256" key="1">
    <source>
        <dbReference type="SAM" id="Phobius"/>
    </source>
</evidence>
<dbReference type="EMBL" id="VOHM01000010">
    <property type="protein sequence ID" value="TWT25685.1"/>
    <property type="molecule type" value="Genomic_DNA"/>
</dbReference>
<reference evidence="2 3" key="1">
    <citation type="submission" date="2019-08" db="EMBL/GenBank/DDBJ databases">
        <authorList>
            <person name="Lei W."/>
        </authorList>
    </citation>
    <scope>NUCLEOTIDE SEQUENCE [LARGE SCALE GENOMIC DNA]</scope>
    <source>
        <strain evidence="2 3">CCUG 58627</strain>
    </source>
</reference>
<gene>
    <name evidence="2" type="ORF">FRX94_06060</name>
</gene>
<dbReference type="GO" id="GO:0015297">
    <property type="term" value="F:antiporter activity"/>
    <property type="evidence" value="ECO:0007669"/>
    <property type="project" value="InterPro"/>
</dbReference>
<dbReference type="NCBIfam" id="NF009318">
    <property type="entry name" value="PRK12674.2-3"/>
    <property type="match status" value="1"/>
</dbReference>
<comment type="caution">
    <text evidence="2">The sequence shown here is derived from an EMBL/GenBank/DDBJ whole genome shotgun (WGS) entry which is preliminary data.</text>
</comment>
<dbReference type="Pfam" id="PF03334">
    <property type="entry name" value="PhaG_MnhG_YufB"/>
    <property type="match status" value="1"/>
</dbReference>
<organism evidence="2 3">
    <name type="scientific">Corynebacterium canis</name>
    <dbReference type="NCBI Taxonomy" id="679663"/>
    <lineage>
        <taxon>Bacteria</taxon>
        <taxon>Bacillati</taxon>
        <taxon>Actinomycetota</taxon>
        <taxon>Actinomycetes</taxon>
        <taxon>Mycobacteriales</taxon>
        <taxon>Corynebacteriaceae</taxon>
        <taxon>Corynebacterium</taxon>
    </lineage>
</organism>
<feature type="transmembrane region" description="Helical" evidence="1">
    <location>
        <begin position="38"/>
        <end position="57"/>
    </location>
</feature>
<sequence>MSIAEVFVALIAVFATVLIALTTVAMWRAPDALTRANLMGPTTGVAIPLILIAHLLNDWATVGFDPNNLVRAIFAIIGMLVVASVSSFYMGRAVYGVGVEDKQAAEEEQKANTAQ</sequence>
<keyword evidence="3" id="KW-1185">Reference proteome</keyword>
<dbReference type="OrthoDB" id="4419197at2"/>
<accession>A0A5C5UJZ5</accession>